<reference evidence="1" key="1">
    <citation type="submission" date="2020-01" db="EMBL/GenBank/DDBJ databases">
        <authorList>
            <consortium name="DOE Joint Genome Institute"/>
            <person name="Haridas S."/>
            <person name="Albert R."/>
            <person name="Binder M."/>
            <person name="Bloem J."/>
            <person name="Labutti K."/>
            <person name="Salamov A."/>
            <person name="Andreopoulos B."/>
            <person name="Baker S.E."/>
            <person name="Barry K."/>
            <person name="Bills G."/>
            <person name="Bluhm B.H."/>
            <person name="Cannon C."/>
            <person name="Castanera R."/>
            <person name="Culley D.E."/>
            <person name="Daum C."/>
            <person name="Ezra D."/>
            <person name="Gonzalez J.B."/>
            <person name="Henrissat B."/>
            <person name="Kuo A."/>
            <person name="Liang C."/>
            <person name="Lipzen A."/>
            <person name="Lutzoni F."/>
            <person name="Magnuson J."/>
            <person name="Mondo S."/>
            <person name="Nolan M."/>
            <person name="Ohm R."/>
            <person name="Pangilinan J."/>
            <person name="Park H.-J."/>
            <person name="Ramirez L."/>
            <person name="Alfaro M."/>
            <person name="Sun H."/>
            <person name="Tritt A."/>
            <person name="Yoshinaga Y."/>
            <person name="Zwiers L.-H."/>
            <person name="Turgeon B.G."/>
            <person name="Goodwin S.B."/>
            <person name="Spatafora J.W."/>
            <person name="Crous P.W."/>
            <person name="Grigoriev I.V."/>
        </authorList>
    </citation>
    <scope>NUCLEOTIDE SEQUENCE</scope>
    <source>
        <strain evidence="1">CBS 394.84</strain>
    </source>
</reference>
<sequence length="58" mass="5877">MSHHGGKHQASCVSLSSARSLGPVLASSSGGTPAARFAHRLSPPASSLHLCMPCRPAI</sequence>
<dbReference type="RefSeq" id="XP_040787344.1">
    <property type="nucleotide sequence ID" value="XM_040933240.1"/>
</dbReference>
<comment type="caution">
    <text evidence="1">The sequence shown here is derived from an EMBL/GenBank/DDBJ whole genome shotgun (WGS) entry which is preliminary data.</text>
</comment>
<evidence type="ECO:0000313" key="2">
    <source>
        <dbReference type="Proteomes" id="UP000800039"/>
    </source>
</evidence>
<evidence type="ECO:0000313" key="1">
    <source>
        <dbReference type="EMBL" id="KAF1844781.1"/>
    </source>
</evidence>
<dbReference type="EMBL" id="ML976616">
    <property type="protein sequence ID" value="KAF1844781.1"/>
    <property type="molecule type" value="Genomic_DNA"/>
</dbReference>
<gene>
    <name evidence="1" type="ORF">K460DRAFT_365746</name>
</gene>
<accession>A0A9P4GGE3</accession>
<dbReference type="AlphaFoldDB" id="A0A9P4GGE3"/>
<dbReference type="GeneID" id="63850491"/>
<name>A0A9P4GGE3_9PLEO</name>
<proteinExistence type="predicted"/>
<dbReference type="Proteomes" id="UP000800039">
    <property type="component" value="Unassembled WGS sequence"/>
</dbReference>
<organism evidence="1 2">
    <name type="scientific">Cucurbitaria berberidis CBS 394.84</name>
    <dbReference type="NCBI Taxonomy" id="1168544"/>
    <lineage>
        <taxon>Eukaryota</taxon>
        <taxon>Fungi</taxon>
        <taxon>Dikarya</taxon>
        <taxon>Ascomycota</taxon>
        <taxon>Pezizomycotina</taxon>
        <taxon>Dothideomycetes</taxon>
        <taxon>Pleosporomycetidae</taxon>
        <taxon>Pleosporales</taxon>
        <taxon>Pleosporineae</taxon>
        <taxon>Cucurbitariaceae</taxon>
        <taxon>Cucurbitaria</taxon>
    </lineage>
</organism>
<protein>
    <submittedName>
        <fullName evidence="1">Uncharacterized protein</fullName>
    </submittedName>
</protein>
<keyword evidence="2" id="KW-1185">Reference proteome</keyword>